<dbReference type="PANTHER" id="PTHR30136">
    <property type="entry name" value="HELIX-TURN-HELIX TRANSCRIPTIONAL REGULATOR, ICLR FAMILY"/>
    <property type="match status" value="1"/>
</dbReference>
<dbReference type="InterPro" id="IPR036388">
    <property type="entry name" value="WH-like_DNA-bd_sf"/>
</dbReference>
<feature type="domain" description="HTH iclR-type" evidence="4">
    <location>
        <begin position="17"/>
        <end position="75"/>
    </location>
</feature>
<keyword evidence="3" id="KW-0804">Transcription</keyword>
<feature type="domain" description="IclR-ED" evidence="5">
    <location>
        <begin position="76"/>
        <end position="259"/>
    </location>
</feature>
<dbReference type="RefSeq" id="WP_344940474.1">
    <property type="nucleotide sequence ID" value="NZ_BAAAZR010000008.1"/>
</dbReference>
<dbReference type="EMBL" id="BAAAZR010000008">
    <property type="protein sequence ID" value="GAA3811400.1"/>
    <property type="molecule type" value="Genomic_DNA"/>
</dbReference>
<dbReference type="InterPro" id="IPR014757">
    <property type="entry name" value="Tscrpt_reg_IclR_C"/>
</dbReference>
<name>A0ABP7I7C4_9ACTN</name>
<dbReference type="Gene3D" id="1.10.10.10">
    <property type="entry name" value="Winged helix-like DNA-binding domain superfamily/Winged helix DNA-binding domain"/>
    <property type="match status" value="1"/>
</dbReference>
<protein>
    <submittedName>
        <fullName evidence="6">IclR family transcriptional regulator</fullName>
    </submittedName>
</protein>
<evidence type="ECO:0000256" key="1">
    <source>
        <dbReference type="ARBA" id="ARBA00023015"/>
    </source>
</evidence>
<evidence type="ECO:0000259" key="5">
    <source>
        <dbReference type="PROSITE" id="PS51078"/>
    </source>
</evidence>
<dbReference type="PROSITE" id="PS51078">
    <property type="entry name" value="ICLR_ED"/>
    <property type="match status" value="1"/>
</dbReference>
<evidence type="ECO:0000313" key="6">
    <source>
        <dbReference type="EMBL" id="GAA3811400.1"/>
    </source>
</evidence>
<keyword evidence="2" id="KW-0238">DNA-binding</keyword>
<evidence type="ECO:0000256" key="2">
    <source>
        <dbReference type="ARBA" id="ARBA00023125"/>
    </source>
</evidence>
<dbReference type="SUPFAM" id="SSF55781">
    <property type="entry name" value="GAF domain-like"/>
    <property type="match status" value="1"/>
</dbReference>
<reference evidence="7" key="1">
    <citation type="journal article" date="2019" name="Int. J. Syst. Evol. Microbiol.">
        <title>The Global Catalogue of Microorganisms (GCM) 10K type strain sequencing project: providing services to taxonomists for standard genome sequencing and annotation.</title>
        <authorList>
            <consortium name="The Broad Institute Genomics Platform"/>
            <consortium name="The Broad Institute Genome Sequencing Center for Infectious Disease"/>
            <person name="Wu L."/>
            <person name="Ma J."/>
        </authorList>
    </citation>
    <scope>NUCLEOTIDE SEQUENCE [LARGE SCALE GENOMIC DNA]</scope>
    <source>
        <strain evidence="7">JCM 16908</strain>
    </source>
</reference>
<dbReference type="PANTHER" id="PTHR30136:SF24">
    <property type="entry name" value="HTH-TYPE TRANSCRIPTIONAL REPRESSOR ALLR"/>
    <property type="match status" value="1"/>
</dbReference>
<evidence type="ECO:0000313" key="7">
    <source>
        <dbReference type="Proteomes" id="UP001500888"/>
    </source>
</evidence>
<dbReference type="InterPro" id="IPR005471">
    <property type="entry name" value="Tscrpt_reg_IclR_N"/>
</dbReference>
<dbReference type="InterPro" id="IPR050707">
    <property type="entry name" value="HTH_MetabolicPath_Reg"/>
</dbReference>
<organism evidence="6 7">
    <name type="scientific">Sphaerisporangium flaviroseum</name>
    <dbReference type="NCBI Taxonomy" id="509199"/>
    <lineage>
        <taxon>Bacteria</taxon>
        <taxon>Bacillati</taxon>
        <taxon>Actinomycetota</taxon>
        <taxon>Actinomycetes</taxon>
        <taxon>Streptosporangiales</taxon>
        <taxon>Streptosporangiaceae</taxon>
        <taxon>Sphaerisporangium</taxon>
    </lineage>
</organism>
<dbReference type="Pfam" id="PF09339">
    <property type="entry name" value="HTH_IclR"/>
    <property type="match status" value="1"/>
</dbReference>
<gene>
    <name evidence="6" type="ORF">GCM10022226_34910</name>
</gene>
<sequence>MIGSARVSRLKGVVREGSSIDKALAVLEAIAEHHRVTDIAAATGVSKSTVHRILQSLVDWGFARADGAGGYEPGPRILTLAGKVMSRFDPSRQASAALRALHERTGYTTHFGILSGDEAVYVDKLEGRRPYQMPSRVGMSLRLHSTAIGKAILAELSDDEVRVIAERTGLARLTPATLTSVEGLLAHLSKVRAVGYALDDEENEPGIRCVGAAVFDHTGRVLGGISISSLAMDMERDGLEVLAPVVIAAAREVSLALGAPAAAVAR</sequence>
<keyword evidence="1" id="KW-0805">Transcription regulation</keyword>
<dbReference type="PROSITE" id="PS51077">
    <property type="entry name" value="HTH_ICLR"/>
    <property type="match status" value="1"/>
</dbReference>
<dbReference type="InterPro" id="IPR036390">
    <property type="entry name" value="WH_DNA-bd_sf"/>
</dbReference>
<evidence type="ECO:0000256" key="3">
    <source>
        <dbReference type="ARBA" id="ARBA00023163"/>
    </source>
</evidence>
<dbReference type="Gene3D" id="3.30.450.40">
    <property type="match status" value="1"/>
</dbReference>
<dbReference type="InterPro" id="IPR029016">
    <property type="entry name" value="GAF-like_dom_sf"/>
</dbReference>
<accession>A0ABP7I7C4</accession>
<comment type="caution">
    <text evidence="6">The sequence shown here is derived from an EMBL/GenBank/DDBJ whole genome shotgun (WGS) entry which is preliminary data.</text>
</comment>
<dbReference type="SUPFAM" id="SSF46785">
    <property type="entry name" value="Winged helix' DNA-binding domain"/>
    <property type="match status" value="1"/>
</dbReference>
<dbReference type="Pfam" id="PF01614">
    <property type="entry name" value="IclR_C"/>
    <property type="match status" value="1"/>
</dbReference>
<evidence type="ECO:0000259" key="4">
    <source>
        <dbReference type="PROSITE" id="PS51077"/>
    </source>
</evidence>
<keyword evidence="7" id="KW-1185">Reference proteome</keyword>
<dbReference type="SMART" id="SM00346">
    <property type="entry name" value="HTH_ICLR"/>
    <property type="match status" value="1"/>
</dbReference>
<proteinExistence type="predicted"/>
<dbReference type="Proteomes" id="UP001500888">
    <property type="component" value="Unassembled WGS sequence"/>
</dbReference>